<name>A0A1H5WP28_9VIBR</name>
<accession>A0A1H5WP28</accession>
<evidence type="ECO:0000313" key="1">
    <source>
        <dbReference type="EMBL" id="SEG01194.1"/>
    </source>
</evidence>
<protein>
    <submittedName>
        <fullName evidence="1">Uncharacterized protein</fullName>
    </submittedName>
</protein>
<evidence type="ECO:0000313" key="2">
    <source>
        <dbReference type="Proteomes" id="UP000236721"/>
    </source>
</evidence>
<dbReference type="Proteomes" id="UP000236721">
    <property type="component" value="Unassembled WGS sequence"/>
</dbReference>
<gene>
    <name evidence="1" type="ORF">SAMN04488244_1066</name>
</gene>
<keyword evidence="2" id="KW-1185">Reference proteome</keyword>
<dbReference type="AlphaFoldDB" id="A0A1H5WP28"/>
<reference evidence="2" key="1">
    <citation type="submission" date="2016-10" db="EMBL/GenBank/DDBJ databases">
        <authorList>
            <person name="Varghese N."/>
            <person name="Submissions S."/>
        </authorList>
    </citation>
    <scope>NUCLEOTIDE SEQUENCE [LARGE SCALE GENOMIC DNA]</scope>
    <source>
        <strain evidence="2">CGMCC 1.7062</strain>
    </source>
</reference>
<sequence>MMRTILFAALCAMLILVGSINYVRDSKQYYAAHLESLERINHVLKSNHDDCTALNARDVNSLYPMNSDEYRVCIDPGYLTADSLLRQKRTKELKLAKLKGRIGSLFS</sequence>
<dbReference type="EMBL" id="FNVG01000006">
    <property type="protein sequence ID" value="SEG01194.1"/>
    <property type="molecule type" value="Genomic_DNA"/>
</dbReference>
<organism evidence="1 2">
    <name type="scientific">Vibrio hangzhouensis</name>
    <dbReference type="NCBI Taxonomy" id="462991"/>
    <lineage>
        <taxon>Bacteria</taxon>
        <taxon>Pseudomonadati</taxon>
        <taxon>Pseudomonadota</taxon>
        <taxon>Gammaproteobacteria</taxon>
        <taxon>Vibrionales</taxon>
        <taxon>Vibrionaceae</taxon>
        <taxon>Vibrio</taxon>
    </lineage>
</organism>
<proteinExistence type="predicted"/>